<dbReference type="EMBL" id="KV784357">
    <property type="protein sequence ID" value="OEU17645.1"/>
    <property type="molecule type" value="Genomic_DNA"/>
</dbReference>
<evidence type="ECO:0000313" key="3">
    <source>
        <dbReference type="Proteomes" id="UP000095751"/>
    </source>
</evidence>
<evidence type="ECO:0008006" key="4">
    <source>
        <dbReference type="Google" id="ProtNLM"/>
    </source>
</evidence>
<sequence>MTRYQLVFPKTNNNHKGTSSETEEDHEAISLNLFKSDSSSCSISSGNDGTASALWGSSVVLSKYIIMMNDDYYYHDNVDQERNDKHNNYKNKNKNNKNMDIDIIDNIQFQGKTIMELGCGGSAVPSLLSSCYLGAKRVIATDFHSLTLDHVQYHVTMNPCTNTNNNNNDDLRPPPSPPPIIETYKIDWEDTDNQNILIDTYDLNQSDIILAADVIYDTTLVQPLVNTISRMLSRCRDSRVIIAMKNGRTGISEFRTLMTKEYFTEIRSIDVFDNSSFLPPIPIILENDIIARGRYYGNFTIHIYQWKESKITFD</sequence>
<proteinExistence type="predicted"/>
<dbReference type="Gene3D" id="3.40.50.150">
    <property type="entry name" value="Vaccinia Virus protein VP39"/>
    <property type="match status" value="1"/>
</dbReference>
<dbReference type="Proteomes" id="UP000095751">
    <property type="component" value="Unassembled WGS sequence"/>
</dbReference>
<accession>A0A1E7FHX6</accession>
<evidence type="ECO:0000256" key="1">
    <source>
        <dbReference type="SAM" id="MobiDB-lite"/>
    </source>
</evidence>
<gene>
    <name evidence="2" type="ORF">FRACYDRAFT_238070</name>
</gene>
<dbReference type="KEGG" id="fcy:FRACYDRAFT_238070"/>
<dbReference type="OrthoDB" id="443981at2759"/>
<protein>
    <recommendedName>
        <fullName evidence="4">S-adenosyl-L-methionine-dependent methyltransferase</fullName>
    </recommendedName>
</protein>
<dbReference type="AlphaFoldDB" id="A0A1E7FHX6"/>
<feature type="region of interest" description="Disordered" evidence="1">
    <location>
        <begin position="1"/>
        <end position="25"/>
    </location>
</feature>
<organism evidence="2 3">
    <name type="scientific">Fragilariopsis cylindrus CCMP1102</name>
    <dbReference type="NCBI Taxonomy" id="635003"/>
    <lineage>
        <taxon>Eukaryota</taxon>
        <taxon>Sar</taxon>
        <taxon>Stramenopiles</taxon>
        <taxon>Ochrophyta</taxon>
        <taxon>Bacillariophyta</taxon>
        <taxon>Bacillariophyceae</taxon>
        <taxon>Bacillariophycidae</taxon>
        <taxon>Bacillariales</taxon>
        <taxon>Bacillariaceae</taxon>
        <taxon>Fragilariopsis</taxon>
    </lineage>
</organism>
<feature type="compositionally biased region" description="Polar residues" evidence="1">
    <location>
        <begin position="10"/>
        <end position="20"/>
    </location>
</feature>
<keyword evidence="3" id="KW-1185">Reference proteome</keyword>
<dbReference type="InterPro" id="IPR029063">
    <property type="entry name" value="SAM-dependent_MTases_sf"/>
</dbReference>
<dbReference type="Pfam" id="PF10294">
    <property type="entry name" value="Methyltransf_16"/>
    <property type="match status" value="1"/>
</dbReference>
<dbReference type="InParanoid" id="A0A1E7FHX6"/>
<dbReference type="SUPFAM" id="SSF53335">
    <property type="entry name" value="S-adenosyl-L-methionine-dependent methyltransferases"/>
    <property type="match status" value="1"/>
</dbReference>
<name>A0A1E7FHX6_9STRA</name>
<evidence type="ECO:0000313" key="2">
    <source>
        <dbReference type="EMBL" id="OEU17645.1"/>
    </source>
</evidence>
<reference evidence="2 3" key="1">
    <citation type="submission" date="2016-09" db="EMBL/GenBank/DDBJ databases">
        <title>Extensive genetic diversity and differential bi-allelic expression allows diatom success in the polar Southern Ocean.</title>
        <authorList>
            <consortium name="DOE Joint Genome Institute"/>
            <person name="Mock T."/>
            <person name="Otillar R.P."/>
            <person name="Strauss J."/>
            <person name="Dupont C."/>
            <person name="Frickenhaus S."/>
            <person name="Maumus F."/>
            <person name="Mcmullan M."/>
            <person name="Sanges R."/>
            <person name="Schmutz J."/>
            <person name="Toseland A."/>
            <person name="Valas R."/>
            <person name="Veluchamy A."/>
            <person name="Ward B.J."/>
            <person name="Allen A."/>
            <person name="Barry K."/>
            <person name="Falciatore A."/>
            <person name="Ferrante M."/>
            <person name="Fortunato A.E."/>
            <person name="Gloeckner G."/>
            <person name="Gruber A."/>
            <person name="Hipkin R."/>
            <person name="Janech M."/>
            <person name="Kroth P."/>
            <person name="Leese F."/>
            <person name="Lindquist E."/>
            <person name="Lyon B.R."/>
            <person name="Martin J."/>
            <person name="Mayer C."/>
            <person name="Parker M."/>
            <person name="Quesneville H."/>
            <person name="Raymond J."/>
            <person name="Uhlig C."/>
            <person name="Valentin K.U."/>
            <person name="Worden A.Z."/>
            <person name="Armbrust E.V."/>
            <person name="Bowler C."/>
            <person name="Green B."/>
            <person name="Moulton V."/>
            <person name="Van Oosterhout C."/>
            <person name="Grigoriev I."/>
        </authorList>
    </citation>
    <scope>NUCLEOTIDE SEQUENCE [LARGE SCALE GENOMIC DNA]</scope>
    <source>
        <strain evidence="2 3">CCMP1102</strain>
    </source>
</reference>
<dbReference type="InterPro" id="IPR019410">
    <property type="entry name" value="Methyltransf_16"/>
</dbReference>
<dbReference type="PANTHER" id="PTHR14614">
    <property type="entry name" value="HEPATOCELLULAR CARCINOMA-ASSOCIATED ANTIGEN"/>
    <property type="match status" value="1"/>
</dbReference>